<dbReference type="EMBL" id="LWDV01000010">
    <property type="protein sequence ID" value="OCL25734.1"/>
    <property type="molecule type" value="Genomic_DNA"/>
</dbReference>
<sequence length="138" mass="16662">MVSLRLQFFTFLNMVIIGILVGVIFDFYRVLRWQTNPKKFTTDVFDLLFAIIVTIIIFIALVYSNGGVIRIYVFLGVILGQIIYYWLFSYYIILVFAKFIEFIYFIFCKIKDFTLSIYNNIKKIIIRMRNWIKIRFEK</sequence>
<keyword evidence="3" id="KW-1185">Reference proteome</keyword>
<name>A0A1C0A6G5_9FIRM</name>
<evidence type="ECO:0000313" key="2">
    <source>
        <dbReference type="EMBL" id="OCL25734.1"/>
    </source>
</evidence>
<gene>
    <name evidence="2" type="ORF">U472_15535</name>
</gene>
<evidence type="ECO:0000313" key="3">
    <source>
        <dbReference type="Proteomes" id="UP000093514"/>
    </source>
</evidence>
<evidence type="ECO:0000256" key="1">
    <source>
        <dbReference type="SAM" id="Phobius"/>
    </source>
</evidence>
<feature type="transmembrane region" description="Helical" evidence="1">
    <location>
        <begin position="40"/>
        <end position="63"/>
    </location>
</feature>
<dbReference type="RefSeq" id="WP_068719644.1">
    <property type="nucleotide sequence ID" value="NZ_LWDV01000010.1"/>
</dbReference>
<reference evidence="2 3" key="2">
    <citation type="submission" date="2016-08" db="EMBL/GenBank/DDBJ databases">
        <title>Orenia metallireducens sp. nov. strain Z6, a Novel Metal-reducing Firmicute from the Deep Subsurface.</title>
        <authorList>
            <person name="Maxim B.I."/>
            <person name="Kenneth K."/>
            <person name="Flynn T.M."/>
            <person name="Oloughlin E.J."/>
            <person name="Locke R.A."/>
            <person name="Weber J.R."/>
            <person name="Egan S.M."/>
            <person name="Mackie R.I."/>
            <person name="Cann I.K."/>
        </authorList>
    </citation>
    <scope>NUCLEOTIDE SEQUENCE [LARGE SCALE GENOMIC DNA]</scope>
    <source>
        <strain evidence="2 3">Z6</strain>
    </source>
</reference>
<dbReference type="Pfam" id="PF09578">
    <property type="entry name" value="Spore_YabQ"/>
    <property type="match status" value="1"/>
</dbReference>
<keyword evidence="1" id="KW-1133">Transmembrane helix</keyword>
<organism evidence="2 3">
    <name type="scientific">Orenia metallireducens</name>
    <dbReference type="NCBI Taxonomy" id="1413210"/>
    <lineage>
        <taxon>Bacteria</taxon>
        <taxon>Bacillati</taxon>
        <taxon>Bacillota</taxon>
        <taxon>Clostridia</taxon>
        <taxon>Halanaerobiales</taxon>
        <taxon>Halobacteroidaceae</taxon>
        <taxon>Orenia</taxon>
    </lineage>
</organism>
<dbReference type="OrthoDB" id="1685240at2"/>
<accession>A0A1C0A6G5</accession>
<dbReference type="NCBIfam" id="TIGR02893">
    <property type="entry name" value="spore_yabQ"/>
    <property type="match status" value="1"/>
</dbReference>
<keyword evidence="1" id="KW-0812">Transmembrane</keyword>
<feature type="transmembrane region" description="Helical" evidence="1">
    <location>
        <begin position="83"/>
        <end position="107"/>
    </location>
</feature>
<keyword evidence="1" id="KW-0472">Membrane</keyword>
<comment type="caution">
    <text evidence="2">The sequence shown here is derived from an EMBL/GenBank/DDBJ whole genome shotgun (WGS) entry which is preliminary data.</text>
</comment>
<dbReference type="AlphaFoldDB" id="A0A1C0A6G5"/>
<proteinExistence type="predicted"/>
<reference evidence="3" key="1">
    <citation type="submission" date="2016-07" db="EMBL/GenBank/DDBJ databases">
        <authorList>
            <person name="Florea S."/>
            <person name="Webb J.S."/>
            <person name="Jaromczyk J."/>
            <person name="Schardl C.L."/>
        </authorList>
    </citation>
    <scope>NUCLEOTIDE SEQUENCE [LARGE SCALE GENOMIC DNA]</scope>
    <source>
        <strain evidence="3">Z6</strain>
    </source>
</reference>
<dbReference type="InterPro" id="IPR019074">
    <property type="entry name" value="YabQ"/>
</dbReference>
<protein>
    <submittedName>
        <fullName evidence="2">Spore cortex biosynthesis protein YabQ</fullName>
    </submittedName>
</protein>
<dbReference type="Proteomes" id="UP000093514">
    <property type="component" value="Unassembled WGS sequence"/>
</dbReference>
<feature type="transmembrane region" description="Helical" evidence="1">
    <location>
        <begin position="6"/>
        <end position="28"/>
    </location>
</feature>